<feature type="region of interest" description="Disordered" evidence="1">
    <location>
        <begin position="36"/>
        <end position="63"/>
    </location>
</feature>
<reference evidence="2 3" key="1">
    <citation type="journal article" date="2019" name="Int. J. Syst. Evol. Microbiol.">
        <title>The Global Catalogue of Microorganisms (GCM) 10K type strain sequencing project: providing services to taxonomists for standard genome sequencing and annotation.</title>
        <authorList>
            <consortium name="The Broad Institute Genomics Platform"/>
            <consortium name="The Broad Institute Genome Sequencing Center for Infectious Disease"/>
            <person name="Wu L."/>
            <person name="Ma J."/>
        </authorList>
    </citation>
    <scope>NUCLEOTIDE SEQUENCE [LARGE SCALE GENOMIC DNA]</scope>
    <source>
        <strain evidence="2 3">JCM 4087</strain>
    </source>
</reference>
<dbReference type="EMBL" id="BAAAXZ010000061">
    <property type="protein sequence ID" value="GAA2920699.1"/>
    <property type="molecule type" value="Genomic_DNA"/>
</dbReference>
<sequence length="63" mass="7125">MTAPGYKKFHHTPRWWAGCSTLHCEKLYLKTGTTGIQQRALTPTTRSPRSPSRPESLQVLAML</sequence>
<feature type="compositionally biased region" description="Low complexity" evidence="1">
    <location>
        <begin position="42"/>
        <end position="54"/>
    </location>
</feature>
<accession>A0ABN3WLQ9</accession>
<evidence type="ECO:0000313" key="3">
    <source>
        <dbReference type="Proteomes" id="UP001501102"/>
    </source>
</evidence>
<evidence type="ECO:0000256" key="1">
    <source>
        <dbReference type="SAM" id="MobiDB-lite"/>
    </source>
</evidence>
<keyword evidence="3" id="KW-1185">Reference proteome</keyword>
<organism evidence="2 3">
    <name type="scientific">Streptomyces thioluteus</name>
    <dbReference type="NCBI Taxonomy" id="66431"/>
    <lineage>
        <taxon>Bacteria</taxon>
        <taxon>Bacillati</taxon>
        <taxon>Actinomycetota</taxon>
        <taxon>Actinomycetes</taxon>
        <taxon>Kitasatosporales</taxon>
        <taxon>Streptomycetaceae</taxon>
        <taxon>Streptomyces</taxon>
    </lineage>
</organism>
<gene>
    <name evidence="2" type="ORF">GCM10020221_16110</name>
</gene>
<protein>
    <submittedName>
        <fullName evidence="2">Uncharacterized protein</fullName>
    </submittedName>
</protein>
<proteinExistence type="predicted"/>
<comment type="caution">
    <text evidence="2">The sequence shown here is derived from an EMBL/GenBank/DDBJ whole genome shotgun (WGS) entry which is preliminary data.</text>
</comment>
<dbReference type="Proteomes" id="UP001501102">
    <property type="component" value="Unassembled WGS sequence"/>
</dbReference>
<name>A0ABN3WLQ9_STRTU</name>
<evidence type="ECO:0000313" key="2">
    <source>
        <dbReference type="EMBL" id="GAA2920699.1"/>
    </source>
</evidence>